<dbReference type="SUPFAM" id="SSF54368">
    <property type="entry name" value="Glutamine synthetase, N-terminal domain"/>
    <property type="match status" value="1"/>
</dbReference>
<comment type="caution">
    <text evidence="7">The sequence shown here is derived from an EMBL/GenBank/DDBJ whole genome shotgun (WGS) entry which is preliminary data.</text>
</comment>
<evidence type="ECO:0000256" key="1">
    <source>
        <dbReference type="ARBA" id="ARBA00021364"/>
    </source>
</evidence>
<dbReference type="EMBL" id="JAAAUQ010000166">
    <property type="protein sequence ID" value="KAF9153581.1"/>
    <property type="molecule type" value="Genomic_DNA"/>
</dbReference>
<dbReference type="FunFam" id="3.10.20.70:FF:000013">
    <property type="entry name" value="Glutamine synthetase bacteria"/>
    <property type="match status" value="1"/>
</dbReference>
<dbReference type="Gene3D" id="3.30.590.10">
    <property type="entry name" value="Glutamine synthetase/guanido kinase, catalytic domain"/>
    <property type="match status" value="1"/>
</dbReference>
<dbReference type="Pfam" id="PF00120">
    <property type="entry name" value="Gln-synt_C"/>
    <property type="match status" value="2"/>
</dbReference>
<dbReference type="OrthoDB" id="77835at2759"/>
<dbReference type="InterPro" id="IPR008146">
    <property type="entry name" value="Gln_synth_cat_dom"/>
</dbReference>
<comment type="similarity">
    <text evidence="3 4">Belongs to the glutamine synthetase family.</text>
</comment>
<evidence type="ECO:0000259" key="6">
    <source>
        <dbReference type="PROSITE" id="PS51987"/>
    </source>
</evidence>
<sequence>MMHTSHSSNTQPPPPTINTITTNSPSLPASIFQAAIEELKALLENDVRIKVAGIDLDGILRGKIMAKTKFLSVLESGFGFCSVIFGWDMHDKTYAEELSVSNAANGYRDIIAIPDLSTFRRIPWENDIPLFLLSFYDPKTRAPLAVCPRGVLKKVTDELASFGWEAMCGAEFEFYNFKETPDTLAEKRHTNPQALTSGMFGYSLLRPSLHQDYFYDIFDQCKNFDINIESFHTETGPGVYEAALTYDNATKMADMANLFKLSVKQLGLQRGIMPTFMAKPYADQPGCSGHLHFSIRDINTKANLFAASTASTSGPGSSIPLGQQLHSPTSDTEESTEATGASLDAALDRSDWETSVEGVQEMSQMMKYFIAGLLTALPSIMCILAPNINSYKRLVENYWAPVTISWGIESRVSAIRVIGPPQCEPKGTRLEMRVGGADINPHLAIAACLATGLYGIKKRLAMPVGPTTVETGGEGEGPIRGERLPKSLKESAMKMLEKGSIAREVLGDEFVEHYGATRMNEHRLWETAVTTWETKRYFELV</sequence>
<dbReference type="GO" id="GO:0004356">
    <property type="term" value="F:glutamine synthetase activity"/>
    <property type="evidence" value="ECO:0007669"/>
    <property type="project" value="InterPro"/>
</dbReference>
<dbReference type="Gene3D" id="3.10.20.70">
    <property type="entry name" value="Glutamine synthetase, N-terminal domain"/>
    <property type="match status" value="1"/>
</dbReference>
<dbReference type="GO" id="GO:0006542">
    <property type="term" value="P:glutamine biosynthetic process"/>
    <property type="evidence" value="ECO:0007669"/>
    <property type="project" value="InterPro"/>
</dbReference>
<evidence type="ECO:0000313" key="7">
    <source>
        <dbReference type="EMBL" id="KAF9153581.1"/>
    </source>
</evidence>
<keyword evidence="2" id="KW-0436">Ligase</keyword>
<feature type="region of interest" description="Disordered" evidence="5">
    <location>
        <begin position="1"/>
        <end position="22"/>
    </location>
</feature>
<reference evidence="7" key="1">
    <citation type="journal article" date="2020" name="Fungal Divers.">
        <title>Resolving the Mortierellaceae phylogeny through synthesis of multi-gene phylogenetics and phylogenomics.</title>
        <authorList>
            <person name="Vandepol N."/>
            <person name="Liber J."/>
            <person name="Desiro A."/>
            <person name="Na H."/>
            <person name="Kennedy M."/>
            <person name="Barry K."/>
            <person name="Grigoriev I.V."/>
            <person name="Miller A.N."/>
            <person name="O'Donnell K."/>
            <person name="Stajich J.E."/>
            <person name="Bonito G."/>
        </authorList>
    </citation>
    <scope>NUCLEOTIDE SEQUENCE</scope>
    <source>
        <strain evidence="7">NRRL 6426</strain>
    </source>
</reference>
<organism evidence="7 8">
    <name type="scientific">Linnemannia schmuckeri</name>
    <dbReference type="NCBI Taxonomy" id="64567"/>
    <lineage>
        <taxon>Eukaryota</taxon>
        <taxon>Fungi</taxon>
        <taxon>Fungi incertae sedis</taxon>
        <taxon>Mucoromycota</taxon>
        <taxon>Mortierellomycotina</taxon>
        <taxon>Mortierellomycetes</taxon>
        <taxon>Mortierellales</taxon>
        <taxon>Mortierellaceae</taxon>
        <taxon>Linnemannia</taxon>
    </lineage>
</organism>
<dbReference type="InterPro" id="IPR014746">
    <property type="entry name" value="Gln_synth/guanido_kin_cat_dom"/>
</dbReference>
<dbReference type="SMART" id="SM01230">
    <property type="entry name" value="Gln-synt_C"/>
    <property type="match status" value="1"/>
</dbReference>
<evidence type="ECO:0000313" key="8">
    <source>
        <dbReference type="Proteomes" id="UP000748756"/>
    </source>
</evidence>
<dbReference type="Proteomes" id="UP000748756">
    <property type="component" value="Unassembled WGS sequence"/>
</dbReference>
<evidence type="ECO:0000256" key="3">
    <source>
        <dbReference type="PROSITE-ProRule" id="PRU01331"/>
    </source>
</evidence>
<dbReference type="PANTHER" id="PTHR43785:SF12">
    <property type="entry name" value="TYPE-1 GLUTAMINE SYNTHETASE 2"/>
    <property type="match status" value="1"/>
</dbReference>
<name>A0A9P5VCY3_9FUNG</name>
<keyword evidence="8" id="KW-1185">Reference proteome</keyword>
<feature type="domain" description="GS catalytic" evidence="6">
    <location>
        <begin position="148"/>
        <end position="541"/>
    </location>
</feature>
<feature type="region of interest" description="Disordered" evidence="5">
    <location>
        <begin position="312"/>
        <end position="340"/>
    </location>
</feature>
<dbReference type="SUPFAM" id="SSF55931">
    <property type="entry name" value="Glutamine synthetase/guanido kinase"/>
    <property type="match status" value="2"/>
</dbReference>
<dbReference type="InterPro" id="IPR036651">
    <property type="entry name" value="Gln_synt_N_sf"/>
</dbReference>
<dbReference type="AlphaFoldDB" id="A0A9P5VCY3"/>
<dbReference type="PROSITE" id="PS51987">
    <property type="entry name" value="GS_CATALYTIC"/>
    <property type="match status" value="1"/>
</dbReference>
<evidence type="ECO:0000256" key="4">
    <source>
        <dbReference type="RuleBase" id="RU000384"/>
    </source>
</evidence>
<protein>
    <recommendedName>
        <fullName evidence="1">Glutamine synthetase</fullName>
    </recommendedName>
</protein>
<accession>A0A9P5VCY3</accession>
<dbReference type="PANTHER" id="PTHR43785">
    <property type="entry name" value="GAMMA-GLUTAMYLPUTRESCINE SYNTHETASE"/>
    <property type="match status" value="1"/>
</dbReference>
<evidence type="ECO:0000256" key="2">
    <source>
        <dbReference type="ARBA" id="ARBA00022598"/>
    </source>
</evidence>
<feature type="compositionally biased region" description="Polar residues" evidence="5">
    <location>
        <begin position="320"/>
        <end position="330"/>
    </location>
</feature>
<gene>
    <name evidence="7" type="ORF">BG015_003117</name>
</gene>
<evidence type="ECO:0000256" key="5">
    <source>
        <dbReference type="SAM" id="MobiDB-lite"/>
    </source>
</evidence>
<proteinExistence type="inferred from homology"/>